<evidence type="ECO:0000313" key="3">
    <source>
        <dbReference type="Proteomes" id="UP001612415"/>
    </source>
</evidence>
<proteinExistence type="predicted"/>
<dbReference type="PRINTS" id="PR00051">
    <property type="entry name" value="DNAA"/>
</dbReference>
<dbReference type="RefSeq" id="WP_398660396.1">
    <property type="nucleotide sequence ID" value="NZ_JBITDC010000018.1"/>
</dbReference>
<dbReference type="InterPro" id="IPR002611">
    <property type="entry name" value="IstB_ATP-bd"/>
</dbReference>
<accession>A0ABW7YDG9</accession>
<comment type="caution">
    <text evidence="2">The sequence shown here is derived from an EMBL/GenBank/DDBJ whole genome shotgun (WGS) entry which is preliminary data.</text>
</comment>
<dbReference type="Proteomes" id="UP001612415">
    <property type="component" value="Unassembled WGS sequence"/>
</dbReference>
<sequence length="258" mass="28650">MTMPRQRGLTEQAADAAIDSACRLLRLPSIGNEFSDIADRAVKDQMTYRGFLAELLMTECDDRARRRSERRIKGAGFPREKSLRSFDFDANPNIDSATIHTLASCEWIKKSQPLCLIGDSGTGKSHMLIALGTEAAMKGYRVRYTLATKLVNELVEAADEKQLNKTIARYGRVDLLCIDELGYMELDRHGAELLFQVLTEREDFAMYGPSLGAEGLPKEFAELGGVRGQAGVPAWIVLEFRAETLGQESRRTVGQLAT</sequence>
<dbReference type="Pfam" id="PF01695">
    <property type="entry name" value="IstB_IS21"/>
    <property type="match status" value="1"/>
</dbReference>
<protein>
    <submittedName>
        <fullName evidence="2">ATP-binding protein</fullName>
    </submittedName>
</protein>
<keyword evidence="3" id="KW-1185">Reference proteome</keyword>
<dbReference type="Gene3D" id="3.40.50.300">
    <property type="entry name" value="P-loop containing nucleotide triphosphate hydrolases"/>
    <property type="match status" value="1"/>
</dbReference>
<dbReference type="SUPFAM" id="SSF52540">
    <property type="entry name" value="P-loop containing nucleoside triphosphate hydrolases"/>
    <property type="match status" value="1"/>
</dbReference>
<keyword evidence="2" id="KW-0067">ATP-binding</keyword>
<dbReference type="InterPro" id="IPR020591">
    <property type="entry name" value="Chromosome_initiator_DnaA-like"/>
</dbReference>
<dbReference type="EMBL" id="JBITDC010000018">
    <property type="protein sequence ID" value="MFI5679963.1"/>
    <property type="molecule type" value="Genomic_DNA"/>
</dbReference>
<evidence type="ECO:0000259" key="1">
    <source>
        <dbReference type="Pfam" id="PF01695"/>
    </source>
</evidence>
<dbReference type="PANTHER" id="PTHR30050">
    <property type="entry name" value="CHROMOSOMAL REPLICATION INITIATOR PROTEIN DNAA"/>
    <property type="match status" value="1"/>
</dbReference>
<keyword evidence="2" id="KW-0547">Nucleotide-binding</keyword>
<name>A0ABW7YDG9_STRCE</name>
<evidence type="ECO:0000313" key="2">
    <source>
        <dbReference type="EMBL" id="MFI5679963.1"/>
    </source>
</evidence>
<dbReference type="CDD" id="cd00009">
    <property type="entry name" value="AAA"/>
    <property type="match status" value="1"/>
</dbReference>
<dbReference type="PANTHER" id="PTHR30050:SF4">
    <property type="entry name" value="ATP-BINDING PROTEIN RV3427C IN INSERTION SEQUENCE-RELATED"/>
    <property type="match status" value="1"/>
</dbReference>
<gene>
    <name evidence="2" type="ORF">ACIA8P_35965</name>
</gene>
<dbReference type="InterPro" id="IPR027417">
    <property type="entry name" value="P-loop_NTPase"/>
</dbReference>
<organism evidence="2 3">
    <name type="scientific">Streptomyces cellulosae</name>
    <dbReference type="NCBI Taxonomy" id="1968"/>
    <lineage>
        <taxon>Bacteria</taxon>
        <taxon>Bacillati</taxon>
        <taxon>Actinomycetota</taxon>
        <taxon>Actinomycetes</taxon>
        <taxon>Kitasatosporales</taxon>
        <taxon>Streptomycetaceae</taxon>
        <taxon>Streptomyces</taxon>
    </lineage>
</organism>
<feature type="domain" description="IstB-like ATP-binding" evidence="1">
    <location>
        <begin position="24"/>
        <end position="202"/>
    </location>
</feature>
<dbReference type="GO" id="GO:0005524">
    <property type="term" value="F:ATP binding"/>
    <property type="evidence" value="ECO:0007669"/>
    <property type="project" value="UniProtKB-KW"/>
</dbReference>
<reference evidence="2 3" key="1">
    <citation type="submission" date="2024-10" db="EMBL/GenBank/DDBJ databases">
        <title>The Natural Products Discovery Center: Release of the First 8490 Sequenced Strains for Exploring Actinobacteria Biosynthetic Diversity.</title>
        <authorList>
            <person name="Kalkreuter E."/>
            <person name="Kautsar S.A."/>
            <person name="Yang D."/>
            <person name="Bader C.D."/>
            <person name="Teijaro C.N."/>
            <person name="Fluegel L."/>
            <person name="Davis C.M."/>
            <person name="Simpson J.R."/>
            <person name="Lauterbach L."/>
            <person name="Steele A.D."/>
            <person name="Gui C."/>
            <person name="Meng S."/>
            <person name="Li G."/>
            <person name="Viehrig K."/>
            <person name="Ye F."/>
            <person name="Su P."/>
            <person name="Kiefer A.F."/>
            <person name="Nichols A."/>
            <person name="Cepeda A.J."/>
            <person name="Yan W."/>
            <person name="Fan B."/>
            <person name="Jiang Y."/>
            <person name="Adhikari A."/>
            <person name="Zheng C.-J."/>
            <person name="Schuster L."/>
            <person name="Cowan T.M."/>
            <person name="Smanski M.J."/>
            <person name="Chevrette M.G."/>
            <person name="De Carvalho L.P.S."/>
            <person name="Shen B."/>
        </authorList>
    </citation>
    <scope>NUCLEOTIDE SEQUENCE [LARGE SCALE GENOMIC DNA]</scope>
    <source>
        <strain evidence="2 3">NPDC051599</strain>
    </source>
</reference>